<dbReference type="AlphaFoldDB" id="A0A1Y0IC82"/>
<gene>
    <name evidence="1" type="ORF">OLMES_3738</name>
</gene>
<dbReference type="KEGG" id="ome:OLMES_3738"/>
<dbReference type="Proteomes" id="UP000196027">
    <property type="component" value="Chromosome"/>
</dbReference>
<reference evidence="1 2" key="1">
    <citation type="submission" date="2017-05" db="EMBL/GenBank/DDBJ databases">
        <title>Genomic insights into alkan degradation activity of Oleiphilus messinensis.</title>
        <authorList>
            <person name="Kozyavkin S.A."/>
            <person name="Slesarev A.I."/>
            <person name="Golyshin P.N."/>
            <person name="Korzhenkov A."/>
            <person name="Golyshina O.N."/>
            <person name="Toshchakov S.V."/>
        </authorList>
    </citation>
    <scope>NUCLEOTIDE SEQUENCE [LARGE SCALE GENOMIC DNA]</scope>
    <source>
        <strain evidence="1 2">ME102</strain>
    </source>
</reference>
<organism evidence="1 2">
    <name type="scientific">Oleiphilus messinensis</name>
    <dbReference type="NCBI Taxonomy" id="141451"/>
    <lineage>
        <taxon>Bacteria</taxon>
        <taxon>Pseudomonadati</taxon>
        <taxon>Pseudomonadota</taxon>
        <taxon>Gammaproteobacteria</taxon>
        <taxon>Oceanospirillales</taxon>
        <taxon>Oleiphilaceae</taxon>
        <taxon>Oleiphilus</taxon>
    </lineage>
</organism>
<keyword evidence="2" id="KW-1185">Reference proteome</keyword>
<name>A0A1Y0IC82_9GAMM</name>
<accession>A0A1Y0IC82</accession>
<evidence type="ECO:0000313" key="2">
    <source>
        <dbReference type="Proteomes" id="UP000196027"/>
    </source>
</evidence>
<proteinExistence type="predicted"/>
<dbReference type="EMBL" id="CP021425">
    <property type="protein sequence ID" value="ARU57759.1"/>
    <property type="molecule type" value="Genomic_DNA"/>
</dbReference>
<sequence>MGLKCALDMTGNGVSLIGESTMSPTHLYFHTLLFAGRIDTIAMDINIFKYYRADHGT</sequence>
<evidence type="ECO:0000313" key="1">
    <source>
        <dbReference type="EMBL" id="ARU57759.1"/>
    </source>
</evidence>
<protein>
    <submittedName>
        <fullName evidence="1">Uncharacterized protein</fullName>
    </submittedName>
</protein>